<gene>
    <name evidence="1" type="ORF">EHP00_1519</name>
</gene>
<organism evidence="1 2">
    <name type="scientific">Ecytonucleospora hepatopenaei</name>
    <dbReference type="NCBI Taxonomy" id="646526"/>
    <lineage>
        <taxon>Eukaryota</taxon>
        <taxon>Fungi</taxon>
        <taxon>Fungi incertae sedis</taxon>
        <taxon>Microsporidia</taxon>
        <taxon>Enterocytozoonidae</taxon>
        <taxon>Ecytonucleospora</taxon>
    </lineage>
</organism>
<comment type="caution">
    <text evidence="1">The sequence shown here is derived from an EMBL/GenBank/DDBJ whole genome shotgun (WGS) entry which is preliminary data.</text>
</comment>
<sequence>MTEKYSMDWYIEICLKNNTILQTKPEKDTHDLEIKLLDENNFSNKFNPEMISNITIKDEEQQQ</sequence>
<evidence type="ECO:0000313" key="1">
    <source>
        <dbReference type="EMBL" id="OQS53913.1"/>
    </source>
</evidence>
<dbReference type="EMBL" id="MNPJ01000024">
    <property type="protein sequence ID" value="OQS53913.1"/>
    <property type="molecule type" value="Genomic_DNA"/>
</dbReference>
<evidence type="ECO:0000313" key="2">
    <source>
        <dbReference type="Proteomes" id="UP000192758"/>
    </source>
</evidence>
<protein>
    <submittedName>
        <fullName evidence="1">Uncharacterized protein</fullName>
    </submittedName>
</protein>
<proteinExistence type="predicted"/>
<dbReference type="VEuPathDB" id="MicrosporidiaDB:EHP00_1519"/>
<dbReference type="AlphaFoldDB" id="A0A1W0E3W2"/>
<keyword evidence="2" id="KW-1185">Reference proteome</keyword>
<accession>A0A1W0E3W2</accession>
<dbReference type="Proteomes" id="UP000192758">
    <property type="component" value="Unassembled WGS sequence"/>
</dbReference>
<reference evidence="1 2" key="1">
    <citation type="journal article" date="2017" name="Environ. Microbiol.">
        <title>Decay of the glycolytic pathway and adaptation to intranuclear parasitism within Enterocytozoonidae microsporidia.</title>
        <authorList>
            <person name="Wiredu Boakye D."/>
            <person name="Jaroenlak P."/>
            <person name="Prachumwat A."/>
            <person name="Williams T.A."/>
            <person name="Bateman K.S."/>
            <person name="Itsathitphaisarn O."/>
            <person name="Sritunyalucksana K."/>
            <person name="Paszkiewicz K.H."/>
            <person name="Moore K.A."/>
            <person name="Stentiford G.D."/>
            <person name="Williams B.A."/>
        </authorList>
    </citation>
    <scope>NUCLEOTIDE SEQUENCE [LARGE SCALE GENOMIC DNA]</scope>
    <source>
        <strain evidence="1 2">TH1</strain>
    </source>
</reference>
<name>A0A1W0E3W2_9MICR</name>